<organism evidence="2 3">
    <name type="scientific">Frondihabitans australicus</name>
    <dbReference type="NCBI Taxonomy" id="386892"/>
    <lineage>
        <taxon>Bacteria</taxon>
        <taxon>Bacillati</taxon>
        <taxon>Actinomycetota</taxon>
        <taxon>Actinomycetes</taxon>
        <taxon>Micrococcales</taxon>
        <taxon>Microbacteriaceae</taxon>
        <taxon>Frondihabitans</taxon>
    </lineage>
</organism>
<sequence>MSADTATPEELQTVADVLGKARIGLLATVDQEGHVVSRPLALIDRDFDGSVWFFVQKSSHKVHDIEREPEVNVGVETSKGWLSISGTAQLTTDPQKVDELWNTGAEAWFDQGRQDPEVALLEVRAHTVESWTSTEPKAVTLFKYAKAAATGGHPENVGENTTISL</sequence>
<dbReference type="PANTHER" id="PTHR34818:SF1">
    <property type="entry name" value="PROTEIN BLI-3"/>
    <property type="match status" value="1"/>
</dbReference>
<comment type="caution">
    <text evidence="2">The sequence shown here is derived from an EMBL/GenBank/DDBJ whole genome shotgun (WGS) entry which is preliminary data.</text>
</comment>
<protein>
    <submittedName>
        <fullName evidence="2">General stress protein 26</fullName>
    </submittedName>
</protein>
<evidence type="ECO:0000313" key="3">
    <source>
        <dbReference type="Proteomes" id="UP000280008"/>
    </source>
</evidence>
<dbReference type="Proteomes" id="UP000280008">
    <property type="component" value="Unassembled WGS sequence"/>
</dbReference>
<accession>A0A495IIA1</accession>
<name>A0A495IIA1_9MICO</name>
<dbReference type="SUPFAM" id="SSF50475">
    <property type="entry name" value="FMN-binding split barrel"/>
    <property type="match status" value="1"/>
</dbReference>
<keyword evidence="3" id="KW-1185">Reference proteome</keyword>
<gene>
    <name evidence="2" type="ORF">C8E83_2870</name>
</gene>
<feature type="domain" description="General stress protein FMN-binding split barrel" evidence="1">
    <location>
        <begin position="10"/>
        <end position="154"/>
    </location>
</feature>
<evidence type="ECO:0000313" key="2">
    <source>
        <dbReference type="EMBL" id="RKR75717.1"/>
    </source>
</evidence>
<dbReference type="AlphaFoldDB" id="A0A495IIA1"/>
<dbReference type="PANTHER" id="PTHR34818">
    <property type="entry name" value="PROTEIN BLI-3"/>
    <property type="match status" value="1"/>
</dbReference>
<dbReference type="Gene3D" id="2.30.110.10">
    <property type="entry name" value="Electron Transport, Fmn-binding Protein, Chain A"/>
    <property type="match status" value="1"/>
</dbReference>
<proteinExistence type="predicted"/>
<dbReference type="EMBL" id="RBKS01000001">
    <property type="protein sequence ID" value="RKR75717.1"/>
    <property type="molecule type" value="Genomic_DNA"/>
</dbReference>
<reference evidence="2 3" key="1">
    <citation type="submission" date="2018-10" db="EMBL/GenBank/DDBJ databases">
        <title>Sequencing the genomes of 1000 actinobacteria strains.</title>
        <authorList>
            <person name="Klenk H.-P."/>
        </authorList>
    </citation>
    <scope>NUCLEOTIDE SEQUENCE [LARGE SCALE GENOMIC DNA]</scope>
    <source>
        <strain evidence="2 3">DSM 17894</strain>
    </source>
</reference>
<dbReference type="InterPro" id="IPR012349">
    <property type="entry name" value="Split_barrel_FMN-bd"/>
</dbReference>
<dbReference type="InterPro" id="IPR052917">
    <property type="entry name" value="Stress-Dev_Protein"/>
</dbReference>
<evidence type="ECO:0000259" key="1">
    <source>
        <dbReference type="Pfam" id="PF16242"/>
    </source>
</evidence>
<dbReference type="Pfam" id="PF16242">
    <property type="entry name" value="Pyrid_ox_like"/>
    <property type="match status" value="1"/>
</dbReference>
<dbReference type="InterPro" id="IPR038725">
    <property type="entry name" value="YdaG_split_barrel_FMN-bd"/>
</dbReference>
<dbReference type="OrthoDB" id="1432662at2"/>
<dbReference type="RefSeq" id="WP_121370483.1">
    <property type="nucleotide sequence ID" value="NZ_RBKS01000001.1"/>
</dbReference>